<dbReference type="InterPro" id="IPR001647">
    <property type="entry name" value="HTH_TetR"/>
</dbReference>
<dbReference type="InterPro" id="IPR050109">
    <property type="entry name" value="HTH-type_TetR-like_transc_reg"/>
</dbReference>
<keyword evidence="1" id="KW-0805">Transcription regulation</keyword>
<proteinExistence type="predicted"/>
<evidence type="ECO:0000313" key="6">
    <source>
        <dbReference type="EMBL" id="GAA4797570.1"/>
    </source>
</evidence>
<dbReference type="Gene3D" id="1.10.357.10">
    <property type="entry name" value="Tetracycline Repressor, domain 2"/>
    <property type="match status" value="1"/>
</dbReference>
<evidence type="ECO:0000259" key="5">
    <source>
        <dbReference type="PROSITE" id="PS50977"/>
    </source>
</evidence>
<dbReference type="Pfam" id="PF00440">
    <property type="entry name" value="TetR_N"/>
    <property type="match status" value="1"/>
</dbReference>
<evidence type="ECO:0000256" key="4">
    <source>
        <dbReference type="PROSITE-ProRule" id="PRU00335"/>
    </source>
</evidence>
<name>A0ABP9BQ10_9MICC</name>
<dbReference type="Proteomes" id="UP001500187">
    <property type="component" value="Unassembled WGS sequence"/>
</dbReference>
<dbReference type="InterPro" id="IPR009057">
    <property type="entry name" value="Homeodomain-like_sf"/>
</dbReference>
<dbReference type="SUPFAM" id="SSF46689">
    <property type="entry name" value="Homeodomain-like"/>
    <property type="match status" value="1"/>
</dbReference>
<dbReference type="PROSITE" id="PS50977">
    <property type="entry name" value="HTH_TETR_2"/>
    <property type="match status" value="1"/>
</dbReference>
<dbReference type="PANTHER" id="PTHR30055:SF234">
    <property type="entry name" value="HTH-TYPE TRANSCRIPTIONAL REGULATOR BETI"/>
    <property type="match status" value="1"/>
</dbReference>
<keyword evidence="3" id="KW-0804">Transcription</keyword>
<sequence length="217" mass="24498">MSKPEKSVRQARRERTHTAIHTAALALVAEKGLKATTTDEIAAEAQVSPRTLFNYFAVKEDAVMGLRAPELTEQILEKDAARQHLDFFERLTHLLLDIIVASVDGPTYTQVQDLISRYPELRYRMRLHNLECEKTLQAFLLTVDWPAFRIAGRRGPFPFNTANTASAAGEEKASAAVHLATALLRHLDFVRGVPEEGERQQLVSEAVQTFRYLLRED</sequence>
<comment type="caution">
    <text evidence="6">The sequence shown here is derived from an EMBL/GenBank/DDBJ whole genome shotgun (WGS) entry which is preliminary data.</text>
</comment>
<keyword evidence="2 4" id="KW-0238">DNA-binding</keyword>
<reference evidence="7" key="1">
    <citation type="journal article" date="2019" name="Int. J. Syst. Evol. Microbiol.">
        <title>The Global Catalogue of Microorganisms (GCM) 10K type strain sequencing project: providing services to taxonomists for standard genome sequencing and annotation.</title>
        <authorList>
            <consortium name="The Broad Institute Genomics Platform"/>
            <consortium name="The Broad Institute Genome Sequencing Center for Infectious Disease"/>
            <person name="Wu L."/>
            <person name="Ma J."/>
        </authorList>
    </citation>
    <scope>NUCLEOTIDE SEQUENCE [LARGE SCALE GENOMIC DNA]</scope>
    <source>
        <strain evidence="7">JCM 18541</strain>
    </source>
</reference>
<organism evidence="6 7">
    <name type="scientific">Rothia endophytica</name>
    <dbReference type="NCBI Taxonomy" id="1324766"/>
    <lineage>
        <taxon>Bacteria</taxon>
        <taxon>Bacillati</taxon>
        <taxon>Actinomycetota</taxon>
        <taxon>Actinomycetes</taxon>
        <taxon>Micrococcales</taxon>
        <taxon>Micrococcaceae</taxon>
        <taxon>Rothia</taxon>
    </lineage>
</organism>
<evidence type="ECO:0000313" key="7">
    <source>
        <dbReference type="Proteomes" id="UP001500187"/>
    </source>
</evidence>
<gene>
    <name evidence="6" type="ORF">GCM10023352_16460</name>
</gene>
<protein>
    <recommendedName>
        <fullName evidence="5">HTH tetR-type domain-containing protein</fullName>
    </recommendedName>
</protein>
<evidence type="ECO:0000256" key="1">
    <source>
        <dbReference type="ARBA" id="ARBA00023015"/>
    </source>
</evidence>
<feature type="domain" description="HTH tetR-type" evidence="5">
    <location>
        <begin position="14"/>
        <end position="74"/>
    </location>
</feature>
<dbReference type="PANTHER" id="PTHR30055">
    <property type="entry name" value="HTH-TYPE TRANSCRIPTIONAL REGULATOR RUTR"/>
    <property type="match status" value="1"/>
</dbReference>
<keyword evidence="7" id="KW-1185">Reference proteome</keyword>
<evidence type="ECO:0000256" key="3">
    <source>
        <dbReference type="ARBA" id="ARBA00023163"/>
    </source>
</evidence>
<dbReference type="EMBL" id="BAABKP010000003">
    <property type="protein sequence ID" value="GAA4797570.1"/>
    <property type="molecule type" value="Genomic_DNA"/>
</dbReference>
<feature type="DNA-binding region" description="H-T-H motif" evidence="4">
    <location>
        <begin position="37"/>
        <end position="56"/>
    </location>
</feature>
<accession>A0ABP9BQ10</accession>
<evidence type="ECO:0000256" key="2">
    <source>
        <dbReference type="ARBA" id="ARBA00023125"/>
    </source>
</evidence>
<dbReference type="RefSeq" id="WP_345446381.1">
    <property type="nucleotide sequence ID" value="NZ_BAABKP010000003.1"/>
</dbReference>